<dbReference type="AlphaFoldDB" id="A0AAN9E0Q4"/>
<feature type="transmembrane region" description="Helical" evidence="1">
    <location>
        <begin position="118"/>
        <end position="137"/>
    </location>
</feature>
<dbReference type="Proteomes" id="UP001372338">
    <property type="component" value="Unassembled WGS sequence"/>
</dbReference>
<keyword evidence="1" id="KW-0812">Transmembrane</keyword>
<sequence length="141" mass="15843">MFLFCLNSVTFFQVNLCVKVDLLTYDNLMTSLFIIIFISYACFLISYTINASQIVLNHCPKSMTLLFHTSVILLNKNEVSIFCSLKFKQTNPYFVRVTAASFGNATLSLLVFTRIVVVFAVVVIITVVINVVVVVAIRTLL</sequence>
<evidence type="ECO:0000256" key="1">
    <source>
        <dbReference type="SAM" id="Phobius"/>
    </source>
</evidence>
<gene>
    <name evidence="2" type="ORF">RIF29_38704</name>
</gene>
<dbReference type="EMBL" id="JAYWIO010000008">
    <property type="protein sequence ID" value="KAK7243891.1"/>
    <property type="molecule type" value="Genomic_DNA"/>
</dbReference>
<proteinExistence type="predicted"/>
<evidence type="ECO:0000313" key="3">
    <source>
        <dbReference type="Proteomes" id="UP001372338"/>
    </source>
</evidence>
<feature type="transmembrane region" description="Helical" evidence="1">
    <location>
        <begin position="27"/>
        <end position="47"/>
    </location>
</feature>
<accession>A0AAN9E0Q4</accession>
<name>A0AAN9E0Q4_CROPI</name>
<evidence type="ECO:0000313" key="2">
    <source>
        <dbReference type="EMBL" id="KAK7243891.1"/>
    </source>
</evidence>
<organism evidence="2 3">
    <name type="scientific">Crotalaria pallida</name>
    <name type="common">Smooth rattlebox</name>
    <name type="synonym">Crotalaria striata</name>
    <dbReference type="NCBI Taxonomy" id="3830"/>
    <lineage>
        <taxon>Eukaryota</taxon>
        <taxon>Viridiplantae</taxon>
        <taxon>Streptophyta</taxon>
        <taxon>Embryophyta</taxon>
        <taxon>Tracheophyta</taxon>
        <taxon>Spermatophyta</taxon>
        <taxon>Magnoliopsida</taxon>
        <taxon>eudicotyledons</taxon>
        <taxon>Gunneridae</taxon>
        <taxon>Pentapetalae</taxon>
        <taxon>rosids</taxon>
        <taxon>fabids</taxon>
        <taxon>Fabales</taxon>
        <taxon>Fabaceae</taxon>
        <taxon>Papilionoideae</taxon>
        <taxon>50 kb inversion clade</taxon>
        <taxon>genistoids sensu lato</taxon>
        <taxon>core genistoids</taxon>
        <taxon>Crotalarieae</taxon>
        <taxon>Crotalaria</taxon>
    </lineage>
</organism>
<keyword evidence="1" id="KW-0472">Membrane</keyword>
<keyword evidence="3" id="KW-1185">Reference proteome</keyword>
<reference evidence="2 3" key="1">
    <citation type="submission" date="2024-01" db="EMBL/GenBank/DDBJ databases">
        <title>The genomes of 5 underutilized Papilionoideae crops provide insights into root nodulation and disease resistanc.</title>
        <authorList>
            <person name="Yuan L."/>
        </authorList>
    </citation>
    <scope>NUCLEOTIDE SEQUENCE [LARGE SCALE GENOMIC DNA]</scope>
    <source>
        <strain evidence="2">ZHUSHIDOU_FW_LH</strain>
        <tissue evidence="2">Leaf</tissue>
    </source>
</reference>
<protein>
    <submittedName>
        <fullName evidence="2">Uncharacterized protein</fullName>
    </submittedName>
</protein>
<keyword evidence="1" id="KW-1133">Transmembrane helix</keyword>
<comment type="caution">
    <text evidence="2">The sequence shown here is derived from an EMBL/GenBank/DDBJ whole genome shotgun (WGS) entry which is preliminary data.</text>
</comment>